<evidence type="ECO:0000313" key="3">
    <source>
        <dbReference type="Proteomes" id="UP001497644"/>
    </source>
</evidence>
<protein>
    <recommendedName>
        <fullName evidence="4">Endonuclease/exonuclease/phosphatase domain-containing protein</fullName>
    </recommendedName>
</protein>
<feature type="region of interest" description="Disordered" evidence="1">
    <location>
        <begin position="30"/>
        <end position="52"/>
    </location>
</feature>
<name>A0AAV2NMH3_9HYME</name>
<sequence length="113" mass="12556">MGEKLEIMREWMEENGNGIKTMMGGDFNARTGELGKGVREEGDVGGGGRVSMDKKVNGNGRLLVSKLEEVGLEIMNGGVAGDEKGKWTYWIYGREKADGNRLRDWKWRGEGEC</sequence>
<keyword evidence="3" id="KW-1185">Reference proteome</keyword>
<dbReference type="AlphaFoldDB" id="A0AAV2NMH3"/>
<dbReference type="Gene3D" id="3.60.10.10">
    <property type="entry name" value="Endonuclease/exonuclease/phosphatase"/>
    <property type="match status" value="1"/>
</dbReference>
<gene>
    <name evidence="2" type="ORF">LPLAT_LOCUS6883</name>
</gene>
<evidence type="ECO:0008006" key="4">
    <source>
        <dbReference type="Google" id="ProtNLM"/>
    </source>
</evidence>
<proteinExistence type="predicted"/>
<evidence type="ECO:0000256" key="1">
    <source>
        <dbReference type="SAM" id="MobiDB-lite"/>
    </source>
</evidence>
<dbReference type="Proteomes" id="UP001497644">
    <property type="component" value="Chromosome 2"/>
</dbReference>
<reference evidence="2" key="1">
    <citation type="submission" date="2024-04" db="EMBL/GenBank/DDBJ databases">
        <authorList>
            <consortium name="Molecular Ecology Group"/>
        </authorList>
    </citation>
    <scope>NUCLEOTIDE SEQUENCE</scope>
</reference>
<dbReference type="InterPro" id="IPR036691">
    <property type="entry name" value="Endo/exonu/phosph_ase_sf"/>
</dbReference>
<dbReference type="EMBL" id="OZ034825">
    <property type="protein sequence ID" value="CAL1680940.1"/>
    <property type="molecule type" value="Genomic_DNA"/>
</dbReference>
<evidence type="ECO:0000313" key="2">
    <source>
        <dbReference type="EMBL" id="CAL1680940.1"/>
    </source>
</evidence>
<accession>A0AAV2NMH3</accession>
<organism evidence="2 3">
    <name type="scientific">Lasius platythorax</name>
    <dbReference type="NCBI Taxonomy" id="488582"/>
    <lineage>
        <taxon>Eukaryota</taxon>
        <taxon>Metazoa</taxon>
        <taxon>Ecdysozoa</taxon>
        <taxon>Arthropoda</taxon>
        <taxon>Hexapoda</taxon>
        <taxon>Insecta</taxon>
        <taxon>Pterygota</taxon>
        <taxon>Neoptera</taxon>
        <taxon>Endopterygota</taxon>
        <taxon>Hymenoptera</taxon>
        <taxon>Apocrita</taxon>
        <taxon>Aculeata</taxon>
        <taxon>Formicoidea</taxon>
        <taxon>Formicidae</taxon>
        <taxon>Formicinae</taxon>
        <taxon>Lasius</taxon>
        <taxon>Lasius</taxon>
    </lineage>
</organism>